<evidence type="ECO:0000313" key="1">
    <source>
        <dbReference type="EMBL" id="EEV19265.1"/>
    </source>
</evidence>
<comment type="caution">
    <text evidence="1">The sequence shown here is derived from an EMBL/GenBank/DDBJ whole genome shotgun (WGS) entry which is preliminary data.</text>
</comment>
<dbReference type="Proteomes" id="UP000004509">
    <property type="component" value="Unassembled WGS sequence"/>
</dbReference>
<name>C8PTL9_9SPIR</name>
<dbReference type="STRING" id="596324.TREVI0001_0159"/>
<accession>C8PTL9</accession>
<dbReference type="eggNOG" id="ENOG50328M2">
    <property type="taxonomic scope" value="Bacteria"/>
</dbReference>
<reference evidence="1 2" key="1">
    <citation type="submission" date="2009-07" db="EMBL/GenBank/DDBJ databases">
        <authorList>
            <person name="Madupu R."/>
            <person name="Sebastian Y."/>
            <person name="Durkin A.S."/>
            <person name="Torralba M."/>
            <person name="Methe B."/>
            <person name="Sutton G.G."/>
            <person name="Strausberg R.L."/>
            <person name="Nelson K.E."/>
        </authorList>
    </citation>
    <scope>NUCLEOTIDE SEQUENCE [LARGE SCALE GENOMIC DNA]</scope>
    <source>
        <strain evidence="1 2">ATCC 35580</strain>
    </source>
</reference>
<sequence length="44" mass="4938">MKYTAYLLRRIIKSVHPCTLLMANFGKAEISLLFKSAASVPLLQ</sequence>
<dbReference type="AlphaFoldDB" id="C8PTL9"/>
<evidence type="ECO:0000313" key="2">
    <source>
        <dbReference type="Proteomes" id="UP000004509"/>
    </source>
</evidence>
<proteinExistence type="predicted"/>
<gene>
    <name evidence="1" type="ORF">TREVI0001_0159</name>
</gene>
<protein>
    <submittedName>
        <fullName evidence="1">Uncharacterized protein</fullName>
    </submittedName>
</protein>
<organism evidence="1 2">
    <name type="scientific">Treponema vincentii ATCC 35580</name>
    <dbReference type="NCBI Taxonomy" id="596324"/>
    <lineage>
        <taxon>Bacteria</taxon>
        <taxon>Pseudomonadati</taxon>
        <taxon>Spirochaetota</taxon>
        <taxon>Spirochaetia</taxon>
        <taxon>Spirochaetales</taxon>
        <taxon>Treponemataceae</taxon>
        <taxon>Treponema</taxon>
    </lineage>
</organism>
<dbReference type="EMBL" id="ACYH01000068">
    <property type="protein sequence ID" value="EEV19265.1"/>
    <property type="molecule type" value="Genomic_DNA"/>
</dbReference>